<dbReference type="Proteomes" id="UP000606463">
    <property type="component" value="Unassembled WGS sequence"/>
</dbReference>
<reference evidence="1" key="1">
    <citation type="journal article" date="2020" name="ISME J.">
        <title>Gammaproteobacteria mediating utilization of methyl-, sulfur- and petroleum organic compounds in deep ocean hydrothermal plumes.</title>
        <authorList>
            <person name="Zhou Z."/>
            <person name="Liu Y."/>
            <person name="Pan J."/>
            <person name="Cron B.R."/>
            <person name="Toner B.M."/>
            <person name="Anantharaman K."/>
            <person name="Breier J.A."/>
            <person name="Dick G.J."/>
            <person name="Li M."/>
        </authorList>
    </citation>
    <scope>NUCLEOTIDE SEQUENCE</scope>
    <source>
        <strain evidence="1">SZUA-1501</strain>
    </source>
</reference>
<evidence type="ECO:0000313" key="1">
    <source>
        <dbReference type="EMBL" id="HIP98017.1"/>
    </source>
</evidence>
<name>A0A9D1CFC9_AQUAO</name>
<dbReference type="AlphaFoldDB" id="A0A9D1CFC9"/>
<organism evidence="1 2">
    <name type="scientific">Aquifex aeolicus</name>
    <dbReference type="NCBI Taxonomy" id="63363"/>
    <lineage>
        <taxon>Bacteria</taxon>
        <taxon>Pseudomonadati</taxon>
        <taxon>Aquificota</taxon>
        <taxon>Aquificia</taxon>
        <taxon>Aquificales</taxon>
        <taxon>Aquificaceae</taxon>
        <taxon>Aquifex</taxon>
    </lineage>
</organism>
<protein>
    <submittedName>
        <fullName evidence="1">Uncharacterized protein</fullName>
    </submittedName>
</protein>
<gene>
    <name evidence="1" type="ORF">EYH37_01425</name>
</gene>
<sequence length="105" mass="11691">MAVALVVNSETKDGKKAKISITLKKFCQCKSSHPQCREDAQKLAPEKVSPVLARWESEKIFWQDGKLHPNFILEVLEAVTEVLETVCVTAKSEHLQGADVKVEIS</sequence>
<comment type="caution">
    <text evidence="1">The sequence shown here is derived from an EMBL/GenBank/DDBJ whole genome shotgun (WGS) entry which is preliminary data.</text>
</comment>
<accession>A0A9D1CFC9</accession>
<proteinExistence type="predicted"/>
<dbReference type="EMBL" id="DQVE01000014">
    <property type="protein sequence ID" value="HIP98017.1"/>
    <property type="molecule type" value="Genomic_DNA"/>
</dbReference>
<evidence type="ECO:0000313" key="2">
    <source>
        <dbReference type="Proteomes" id="UP000606463"/>
    </source>
</evidence>